<protein>
    <submittedName>
        <fullName evidence="2">NADH deshydrogenase subunit 6</fullName>
    </submittedName>
</protein>
<keyword evidence="1" id="KW-1133">Transmembrane helix</keyword>
<feature type="transmembrane region" description="Helical" evidence="1">
    <location>
        <begin position="90"/>
        <end position="106"/>
    </location>
</feature>
<gene>
    <name evidence="2" type="primary">nad6</name>
</gene>
<geneLocation type="mitochondrion" evidence="2"/>
<proteinExistence type="predicted"/>
<feature type="transmembrane region" description="Helical" evidence="1">
    <location>
        <begin position="126"/>
        <end position="148"/>
    </location>
</feature>
<keyword evidence="1" id="KW-0472">Membrane</keyword>
<reference evidence="2" key="1">
    <citation type="submission" date="2012-06" db="EMBL/GenBank/DDBJ databases">
        <title>Mitogenomics of the Coleoptera under dense taxon sampling.</title>
        <authorList>
            <person name="Timmermans M.J.T.N."/>
            <person name="Lim J."/>
            <person name="Dodsworth S."/>
            <person name="Haran J."/>
            <person name="Ahrens D."/>
            <person name="Bocak L."/>
            <person name="London A."/>
            <person name="Culverwell L."/>
            <person name="Vogler A.P."/>
        </authorList>
    </citation>
    <scope>NUCLEOTIDE SEQUENCE</scope>
</reference>
<dbReference type="AlphaFoldDB" id="A0A0S2MQZ7"/>
<sequence>MSKINILMNYSLHQTLSMLMTISSSMFLFSKHPLTMGLLMMNQTIMLALMINYMNENPWFPFIIFIIIVGGLMVLFLYMTSITANKKFKFSWWLIPTTITPLFINTNYQPNYQIKMLETMLIKYFSMPNCLIMVMIMAFLLITLIAVVKLTKTNFGALRQH</sequence>
<organism evidence="2">
    <name type="scientific">Libnetis granicollis</name>
    <dbReference type="NCBI Taxonomy" id="343789"/>
    <lineage>
        <taxon>Eukaryota</taxon>
        <taxon>Metazoa</taxon>
        <taxon>Ecdysozoa</taxon>
        <taxon>Arthropoda</taxon>
        <taxon>Hexapoda</taxon>
        <taxon>Insecta</taxon>
        <taxon>Pterygota</taxon>
        <taxon>Neoptera</taxon>
        <taxon>Endopterygota</taxon>
        <taxon>Coleoptera</taxon>
        <taxon>Polyphaga</taxon>
        <taxon>Elateriformia</taxon>
        <taxon>Elateroidea</taxon>
        <taxon>Lycidae</taxon>
        <taxon>Erotinae</taxon>
        <taxon>Libnetis</taxon>
    </lineage>
</organism>
<keyword evidence="1" id="KW-0812">Transmembrane</keyword>
<evidence type="ECO:0000256" key="1">
    <source>
        <dbReference type="SAM" id="Phobius"/>
    </source>
</evidence>
<accession>A0A0S2MQZ7</accession>
<keyword evidence="2" id="KW-0496">Mitochondrion</keyword>
<feature type="transmembrane region" description="Helical" evidence="1">
    <location>
        <begin position="12"/>
        <end position="29"/>
    </location>
</feature>
<name>A0A0S2MQZ7_9COLE</name>
<feature type="transmembrane region" description="Helical" evidence="1">
    <location>
        <begin position="59"/>
        <end position="78"/>
    </location>
</feature>
<evidence type="ECO:0000313" key="2">
    <source>
        <dbReference type="EMBL" id="ALO77148.1"/>
    </source>
</evidence>
<dbReference type="EMBL" id="JX412813">
    <property type="protein sequence ID" value="ALO77148.1"/>
    <property type="molecule type" value="Genomic_DNA"/>
</dbReference>